<organism evidence="8 9">
    <name type="scientific">Clytia hemisphaerica</name>
    <dbReference type="NCBI Taxonomy" id="252671"/>
    <lineage>
        <taxon>Eukaryota</taxon>
        <taxon>Metazoa</taxon>
        <taxon>Cnidaria</taxon>
        <taxon>Hydrozoa</taxon>
        <taxon>Hydroidolina</taxon>
        <taxon>Leptothecata</taxon>
        <taxon>Obeliida</taxon>
        <taxon>Clytiidae</taxon>
        <taxon>Clytia</taxon>
    </lineage>
</organism>
<dbReference type="InterPro" id="IPR045269">
    <property type="entry name" value="Atg1-like"/>
</dbReference>
<proteinExistence type="predicted"/>
<keyword evidence="2 5" id="KW-0547">Nucleotide-binding</keyword>
<evidence type="ECO:0000256" key="4">
    <source>
        <dbReference type="ARBA" id="ARBA00022840"/>
    </source>
</evidence>
<keyword evidence="4 5" id="KW-0067">ATP-binding</keyword>
<dbReference type="GO" id="GO:0004674">
    <property type="term" value="F:protein serine/threonine kinase activity"/>
    <property type="evidence" value="ECO:0007669"/>
    <property type="project" value="InterPro"/>
</dbReference>
<dbReference type="EnsemblMetazoa" id="CLYHEMT000762.1">
    <property type="protein sequence ID" value="CLYHEMP000762.1"/>
    <property type="gene ID" value="CLYHEMG000762"/>
</dbReference>
<dbReference type="SMART" id="SM00220">
    <property type="entry name" value="S_TKc"/>
    <property type="match status" value="1"/>
</dbReference>
<feature type="compositionally biased region" description="Low complexity" evidence="6">
    <location>
        <begin position="449"/>
        <end position="460"/>
    </location>
</feature>
<evidence type="ECO:0000256" key="3">
    <source>
        <dbReference type="ARBA" id="ARBA00022777"/>
    </source>
</evidence>
<feature type="domain" description="Protein kinase" evidence="7">
    <location>
        <begin position="9"/>
        <end position="274"/>
    </location>
</feature>
<dbReference type="PROSITE" id="PS50011">
    <property type="entry name" value="PROTEIN_KINASE_DOM"/>
    <property type="match status" value="1"/>
</dbReference>
<dbReference type="GO" id="GO:0042594">
    <property type="term" value="P:response to starvation"/>
    <property type="evidence" value="ECO:0007669"/>
    <property type="project" value="TreeGrafter"/>
</dbReference>
<feature type="region of interest" description="Disordered" evidence="6">
    <location>
        <begin position="377"/>
        <end position="480"/>
    </location>
</feature>
<dbReference type="Proteomes" id="UP000594262">
    <property type="component" value="Unplaced"/>
</dbReference>
<keyword evidence="3" id="KW-0418">Kinase</keyword>
<feature type="compositionally biased region" description="Basic and acidic residues" evidence="6">
    <location>
        <begin position="734"/>
        <end position="746"/>
    </location>
</feature>
<keyword evidence="1" id="KW-0808">Transferase</keyword>
<dbReference type="InterPro" id="IPR011009">
    <property type="entry name" value="Kinase-like_dom_sf"/>
</dbReference>
<keyword evidence="9" id="KW-1185">Reference proteome</keyword>
<dbReference type="GO" id="GO:0034727">
    <property type="term" value="P:piecemeal microautophagy of the nucleus"/>
    <property type="evidence" value="ECO:0007669"/>
    <property type="project" value="TreeGrafter"/>
</dbReference>
<dbReference type="GO" id="GO:0010506">
    <property type="term" value="P:regulation of autophagy"/>
    <property type="evidence" value="ECO:0007669"/>
    <property type="project" value="InterPro"/>
</dbReference>
<dbReference type="GO" id="GO:0061709">
    <property type="term" value="P:reticulophagy"/>
    <property type="evidence" value="ECO:0007669"/>
    <property type="project" value="TreeGrafter"/>
</dbReference>
<evidence type="ECO:0000313" key="8">
    <source>
        <dbReference type="EnsemblMetazoa" id="CLYHEMP000762.1"/>
    </source>
</evidence>
<evidence type="ECO:0000256" key="6">
    <source>
        <dbReference type="SAM" id="MobiDB-lite"/>
    </source>
</evidence>
<dbReference type="InterPro" id="IPR017441">
    <property type="entry name" value="Protein_kinase_ATP_BS"/>
</dbReference>
<dbReference type="RefSeq" id="XP_066921926.1">
    <property type="nucleotide sequence ID" value="XM_067065825.1"/>
</dbReference>
<dbReference type="GeneID" id="136809306"/>
<evidence type="ECO:0000256" key="5">
    <source>
        <dbReference type="PROSITE-ProRule" id="PRU10141"/>
    </source>
</evidence>
<dbReference type="Pfam" id="PF00069">
    <property type="entry name" value="Pkinase"/>
    <property type="match status" value="1"/>
</dbReference>
<feature type="compositionally biased region" description="Low complexity" evidence="6">
    <location>
        <begin position="758"/>
        <end position="803"/>
    </location>
</feature>
<dbReference type="GO" id="GO:0034045">
    <property type="term" value="C:phagophore assembly site membrane"/>
    <property type="evidence" value="ECO:0007669"/>
    <property type="project" value="TreeGrafter"/>
</dbReference>
<feature type="region of interest" description="Disordered" evidence="6">
    <location>
        <begin position="532"/>
        <end position="564"/>
    </location>
</feature>
<dbReference type="GO" id="GO:0000422">
    <property type="term" value="P:autophagy of mitochondrion"/>
    <property type="evidence" value="ECO:0007669"/>
    <property type="project" value="TreeGrafter"/>
</dbReference>
<reference evidence="8" key="1">
    <citation type="submission" date="2021-01" db="UniProtKB">
        <authorList>
            <consortium name="EnsemblMetazoa"/>
        </authorList>
    </citation>
    <scope>IDENTIFICATION</scope>
</reference>
<accession>A0A7M5UYY7</accession>
<evidence type="ECO:0000259" key="7">
    <source>
        <dbReference type="PROSITE" id="PS50011"/>
    </source>
</evidence>
<feature type="region of interest" description="Disordered" evidence="6">
    <location>
        <begin position="731"/>
        <end position="803"/>
    </location>
</feature>
<dbReference type="InterPro" id="IPR008271">
    <property type="entry name" value="Ser/Thr_kinase_AS"/>
</dbReference>
<dbReference type="FunFam" id="1.10.510.10:FF:000493">
    <property type="entry name" value="serine/threonine-protein kinase unc-51 isoform X2"/>
    <property type="match status" value="1"/>
</dbReference>
<feature type="compositionally biased region" description="Polar residues" evidence="6">
    <location>
        <begin position="423"/>
        <end position="446"/>
    </location>
</feature>
<dbReference type="FunFam" id="3.30.200.20:FF:000149">
    <property type="entry name" value="serine/threonine-protein kinase unc-51 isoform X1"/>
    <property type="match status" value="1"/>
</dbReference>
<dbReference type="InterPro" id="IPR000719">
    <property type="entry name" value="Prot_kinase_dom"/>
</dbReference>
<protein>
    <recommendedName>
        <fullName evidence="7">Protein kinase domain-containing protein</fullName>
    </recommendedName>
</protein>
<dbReference type="AlphaFoldDB" id="A0A7M5UYY7"/>
<dbReference type="GO" id="GO:0005776">
    <property type="term" value="C:autophagosome"/>
    <property type="evidence" value="ECO:0007669"/>
    <property type="project" value="TreeGrafter"/>
</dbReference>
<dbReference type="SUPFAM" id="SSF56112">
    <property type="entry name" value="Protein kinase-like (PK-like)"/>
    <property type="match status" value="1"/>
</dbReference>
<dbReference type="OrthoDB" id="346907at2759"/>
<dbReference type="PANTHER" id="PTHR24348">
    <property type="entry name" value="SERINE/THREONINE-PROTEIN KINASE UNC-51-RELATED"/>
    <property type="match status" value="1"/>
</dbReference>
<sequence>MENVGNYVYDKKDLIGHGAFAVVFKGKSTEEVGEQTDVAIKSITKKNLSKTQTLLGKEINILKELNHVNIVRLLDCIETPTHVFLIMEFCNGGDLADYLQLKGTLSEDTIKLFLRQIASALSILTTKGIVHRDLKPQNILLSYASSISQPRPSDIKIKIADFGFARFLHGEMMAMTLCGSPMYMAPEVIMSKTYDGKADLWSIGTIIYQCLTGKAPFTANNPQNLRRLYETSRTLKPSIPKGCSAQMKDLLIQLLKKNPKERLSYQDFFTHPFLSEVKASSSMQFSSTPVAVPHRRRGFSECSRGIRSSLDSLSTSPKYTDYLQQKAATLTPTEEIGRYLGRVSPQSVPMGHHMTYRQQQSKHVAGSVPDDFVLVPYDVRSDSPKGRGKNPMFSPTESSSPKSRISPFSVGSPDSPRSHRTSSDPSSLDSLRITSPNGMRSGTRSRVMSGKSSASPSPTSMNRTPSPSPSRGGDPNIYHSPVVRKLSSCKVSTPPNLAPVIDSGEILDMSKKSTTRPKPVFSIGDYDIGLSKQTTKQTTRRQRRTTISNASEPMSELNKQASKSGKTTYTNLYNLNTEQFQKLGLSEVIAETPKDNVLQRGESIKGIHKSKSSPALISQAVRELPVKPEVSDSQNSLASLLKQLAQENIQKDLLSTLPSPKFQLVNSPPSPKFLTENTPPPSFFQAASPASWKNYMDIQKRMKPTPDGGGIYRTSSAGSVDKENLMRARARLQSKSDVEISLKTDPKSPTTNLTQENRTFSRQRQYSTSSSSSPSSFQRSPNMFQQQSSTFQQSSNYQQSTSTFYGSPTDISLELNKDLALDPIPLTPSIDELMNDDLLRSNTEHNMAHSEIEFLLGLSETLLKIASDVQLANQISDALSEFKRKQPQVIPSNDAFKFAKLLLTSEAMRISSYALKFSQSHQKKGTIRPTEVLKKVIHKLINLYQDCMQRIGIYKCSGHDFPKDINKYKADTAKLIYFYGIITCQLAASSELMGNLDESQRYYTMSSIILKGLSQQCRSQKDKKLLSKYIHTISRRLDQLGHRN</sequence>
<dbReference type="GO" id="GO:0005524">
    <property type="term" value="F:ATP binding"/>
    <property type="evidence" value="ECO:0007669"/>
    <property type="project" value="UniProtKB-UniRule"/>
</dbReference>
<dbReference type="GO" id="GO:0000045">
    <property type="term" value="P:autophagosome assembly"/>
    <property type="evidence" value="ECO:0007669"/>
    <property type="project" value="TreeGrafter"/>
</dbReference>
<feature type="compositionally biased region" description="Polar residues" evidence="6">
    <location>
        <begin position="747"/>
        <end position="757"/>
    </location>
</feature>
<dbReference type="GO" id="GO:0005829">
    <property type="term" value="C:cytosol"/>
    <property type="evidence" value="ECO:0007669"/>
    <property type="project" value="TreeGrafter"/>
</dbReference>
<feature type="binding site" evidence="5">
    <location>
        <position position="41"/>
    </location>
    <ligand>
        <name>ATP</name>
        <dbReference type="ChEBI" id="CHEBI:30616"/>
    </ligand>
</feature>
<evidence type="ECO:0000313" key="9">
    <source>
        <dbReference type="Proteomes" id="UP000594262"/>
    </source>
</evidence>
<feature type="compositionally biased region" description="Polar residues" evidence="6">
    <location>
        <begin position="547"/>
        <end position="564"/>
    </location>
</feature>
<name>A0A7M5UYY7_9CNID</name>
<dbReference type="PANTHER" id="PTHR24348:SF22">
    <property type="entry name" value="NON-SPECIFIC SERINE_THREONINE PROTEIN KINASE"/>
    <property type="match status" value="1"/>
</dbReference>
<evidence type="ECO:0000256" key="1">
    <source>
        <dbReference type="ARBA" id="ARBA00022679"/>
    </source>
</evidence>
<dbReference type="Gene3D" id="1.10.510.10">
    <property type="entry name" value="Transferase(Phosphotransferase) domain 1"/>
    <property type="match status" value="1"/>
</dbReference>
<dbReference type="PROSITE" id="PS00108">
    <property type="entry name" value="PROTEIN_KINASE_ST"/>
    <property type="match status" value="1"/>
</dbReference>
<feature type="compositionally biased region" description="Low complexity" evidence="6">
    <location>
        <begin position="394"/>
        <end position="409"/>
    </location>
</feature>
<dbReference type="Gene3D" id="3.30.200.20">
    <property type="entry name" value="Phosphorylase Kinase, domain 1"/>
    <property type="match status" value="1"/>
</dbReference>
<dbReference type="PROSITE" id="PS00107">
    <property type="entry name" value="PROTEIN_KINASE_ATP"/>
    <property type="match status" value="1"/>
</dbReference>
<evidence type="ECO:0000256" key="2">
    <source>
        <dbReference type="ARBA" id="ARBA00022741"/>
    </source>
</evidence>